<comment type="cofactor">
    <cofactor evidence="1">
        <name>Fe(2+)</name>
        <dbReference type="ChEBI" id="CHEBI:29033"/>
    </cofactor>
</comment>
<dbReference type="EMBL" id="AWQX01000081">
    <property type="protein sequence ID" value="EST34394.1"/>
    <property type="molecule type" value="Genomic_DNA"/>
</dbReference>
<evidence type="ECO:0000259" key="5">
    <source>
        <dbReference type="PROSITE" id="PS51184"/>
    </source>
</evidence>
<evidence type="ECO:0000313" key="7">
    <source>
        <dbReference type="Proteomes" id="UP000017984"/>
    </source>
</evidence>
<evidence type="ECO:0000256" key="2">
    <source>
        <dbReference type="ARBA" id="ARBA00022723"/>
    </source>
</evidence>
<evidence type="ECO:0000256" key="1">
    <source>
        <dbReference type="ARBA" id="ARBA00001954"/>
    </source>
</evidence>
<organism evidence="6 7">
    <name type="scientific">Streptomyces roseochromogenus subsp. oscitans DS 12.976</name>
    <dbReference type="NCBI Taxonomy" id="1352936"/>
    <lineage>
        <taxon>Bacteria</taxon>
        <taxon>Bacillati</taxon>
        <taxon>Actinomycetota</taxon>
        <taxon>Actinomycetes</taxon>
        <taxon>Kitasatosporales</taxon>
        <taxon>Streptomycetaceae</taxon>
        <taxon>Streptomyces</taxon>
    </lineage>
</organism>
<keyword evidence="7" id="KW-1185">Reference proteome</keyword>
<dbReference type="PANTHER" id="PTHR13096:SF8">
    <property type="entry name" value="RIBOSOMAL OXYGENASE 1"/>
    <property type="match status" value="1"/>
</dbReference>
<dbReference type="InterPro" id="IPR039994">
    <property type="entry name" value="NO66-like"/>
</dbReference>
<sequence>MDSLLRLVDDLRVLRQAWDREPFVSTGLDDFGDVFSLESAERLIHSGLPLTAVRLFRDGRRLPSEVMLRSRGSSPRSREKLADGGRITDLVAQGATLALEELQTHCPEVAAFAAQVALETGYEVDATAFLTPPRARGVAPHYDLLGVFLRQLHGSKRWRISAPVRRWPSRVEAVDPAEVGEPLLDVVLKEGECLYVPHGFVHVGDTTDEPSLHLTIGLHGVTWERVLRSLLAAAAEQYEELREPVPPAFMDLDVAALYRERVELLTAHLAGLDWSRAPVDRVRAEQPPAPPAPGSLATALDRAGGLRH</sequence>
<evidence type="ECO:0000256" key="3">
    <source>
        <dbReference type="ARBA" id="ARBA00023004"/>
    </source>
</evidence>
<name>V6KZI8_STRRC</name>
<dbReference type="OrthoDB" id="9764016at2"/>
<dbReference type="InterPro" id="IPR003347">
    <property type="entry name" value="JmjC_dom"/>
</dbReference>
<protein>
    <recommendedName>
        <fullName evidence="5">JmjC domain-containing protein</fullName>
    </recommendedName>
</protein>
<feature type="domain" description="JmjC" evidence="5">
    <location>
        <begin position="95"/>
        <end position="235"/>
    </location>
</feature>
<keyword evidence="3" id="KW-0408">Iron</keyword>
<feature type="region of interest" description="Disordered" evidence="4">
    <location>
        <begin position="283"/>
        <end position="308"/>
    </location>
</feature>
<dbReference type="GO" id="GO:0046872">
    <property type="term" value="F:metal ion binding"/>
    <property type="evidence" value="ECO:0007669"/>
    <property type="project" value="UniProtKB-KW"/>
</dbReference>
<comment type="caution">
    <text evidence="6">The sequence shown here is derived from an EMBL/GenBank/DDBJ whole genome shotgun (WGS) entry which is preliminary data.</text>
</comment>
<dbReference type="SUPFAM" id="SSF51197">
    <property type="entry name" value="Clavaminate synthase-like"/>
    <property type="match status" value="1"/>
</dbReference>
<evidence type="ECO:0000313" key="6">
    <source>
        <dbReference type="EMBL" id="EST34394.1"/>
    </source>
</evidence>
<gene>
    <name evidence="6" type="ORF">M878_10385</name>
</gene>
<reference evidence="6 7" key="1">
    <citation type="journal article" date="2014" name="Genome Announc.">
        <title>Draft Genome Sequence of Streptomyces roseochromogenes subsp. oscitans DS 12.976, Producer of the Aminocoumarin Antibiotic Clorobiocin.</title>
        <authorList>
            <person name="Ruckert C."/>
            <person name="Kalinowski J."/>
            <person name="Heide L."/>
            <person name="Apel A.K."/>
        </authorList>
    </citation>
    <scope>NUCLEOTIDE SEQUENCE [LARGE SCALE GENOMIC DNA]</scope>
    <source>
        <strain evidence="6 7">DS 12.976</strain>
    </source>
</reference>
<evidence type="ECO:0000256" key="4">
    <source>
        <dbReference type="SAM" id="MobiDB-lite"/>
    </source>
</evidence>
<dbReference type="AlphaFoldDB" id="V6KZI8"/>
<accession>V6KZI8</accession>
<dbReference type="HOGENOM" id="CLU_013645_1_0_11"/>
<dbReference type="STRING" id="1352936.M878_10385"/>
<dbReference type="PROSITE" id="PS51184">
    <property type="entry name" value="JMJC"/>
    <property type="match status" value="1"/>
</dbReference>
<dbReference type="Gene3D" id="2.60.120.650">
    <property type="entry name" value="Cupin"/>
    <property type="match status" value="1"/>
</dbReference>
<dbReference type="Proteomes" id="UP000017984">
    <property type="component" value="Chromosome"/>
</dbReference>
<keyword evidence="2" id="KW-0479">Metal-binding</keyword>
<proteinExistence type="predicted"/>
<dbReference type="PANTHER" id="PTHR13096">
    <property type="entry name" value="MINA53 MYC INDUCED NUCLEAR ANTIGEN"/>
    <property type="match status" value="1"/>
</dbReference>
<dbReference type="Pfam" id="PF08007">
    <property type="entry name" value="JmjC_2"/>
    <property type="match status" value="1"/>
</dbReference>
<dbReference type="PATRIC" id="fig|1352936.5.peg.2209"/>
<dbReference type="RefSeq" id="WP_023546052.1">
    <property type="nucleotide sequence ID" value="NZ_CM002285.1"/>
</dbReference>